<sequence length="591" mass="66081">MSHWSKAATIGVVMSITNACAAEYFVDASNGRDSNSGLSPAEAWQSVRQVNSTALKPGDVVRFKAGEIWRESLQAKSGAPGQPITFTSYGEGPKPALYASVDLAAPDIWTDLGNNIWATKADSWDNYRPHATFAPGDWNIFCDGDARATLAASKHGEPPKVFTIDCIKPGKVATNIQLNYFGIPLAPDQNIRFRFRARASKPFSIKNIALMRSHTPWGDYGKVIARNTDIGTEWQEHEVLMTTTIPDNKADGRLSFFIGDAIPEGCSFEFVPLGAELFDLHGLDLKQDVGNIVLTPIGETNQIAAWKRWNTESLKKQGDFYHDLSDSRVYFYSEKEPTTLYSAMEAARRRNIVALGKNKHFIVDGFTIAYTGAHGANGAPEDCVIRNCDFRWIGGSLLYTRNGRPTRYGNGVEFWSSCKNIVVEHNTFEDVYDTAMTNQGPDAGRIVNVVWQNNKTVRCEQAYEIWLSHEEMTVESIIVRNSTFIDSGFGWSHEQRPDIRGCHLLSYGMKCKIVDLRYENNVMINAKDAILWFSNDRVAEFKINNNRYIQPGENPAEAKLFRWPGIDKGGITFAEYQRITGLDSDSTLSNK</sequence>
<reference evidence="2" key="1">
    <citation type="submission" date="2023-07" db="EMBL/GenBank/DDBJ databases">
        <title>Genomic Encyclopedia of Type Strains, Phase IV (KMG-IV): sequencing the most valuable type-strain genomes for metagenomic binning, comparative biology and taxonomic classification.</title>
        <authorList>
            <person name="Goeker M."/>
        </authorList>
    </citation>
    <scope>NUCLEOTIDE SEQUENCE</scope>
    <source>
        <strain evidence="2">DSM 24202</strain>
    </source>
</reference>
<name>A0AAE3VDR1_9BACT</name>
<evidence type="ECO:0008006" key="4">
    <source>
        <dbReference type="Google" id="ProtNLM"/>
    </source>
</evidence>
<dbReference type="EMBL" id="JAUSVL010000001">
    <property type="protein sequence ID" value="MDQ0288336.1"/>
    <property type="molecule type" value="Genomic_DNA"/>
</dbReference>
<dbReference type="InterPro" id="IPR012334">
    <property type="entry name" value="Pectin_lyas_fold"/>
</dbReference>
<keyword evidence="1" id="KW-0732">Signal</keyword>
<comment type="caution">
    <text evidence="2">The sequence shown here is derived from an EMBL/GenBank/DDBJ whole genome shotgun (WGS) entry which is preliminary data.</text>
</comment>
<dbReference type="RefSeq" id="WP_307259659.1">
    <property type="nucleotide sequence ID" value="NZ_JAUSVL010000001.1"/>
</dbReference>
<dbReference type="Gene3D" id="2.160.20.10">
    <property type="entry name" value="Single-stranded right-handed beta-helix, Pectin lyase-like"/>
    <property type="match status" value="2"/>
</dbReference>
<dbReference type="PANTHER" id="PTHR36453">
    <property type="entry name" value="SECRETED PROTEIN-RELATED"/>
    <property type="match status" value="1"/>
</dbReference>
<gene>
    <name evidence="2" type="ORF">J3R75_000443</name>
</gene>
<proteinExistence type="predicted"/>
<dbReference type="SUPFAM" id="SSF49785">
    <property type="entry name" value="Galactose-binding domain-like"/>
    <property type="match status" value="1"/>
</dbReference>
<organism evidence="2 3">
    <name type="scientific">Oligosphaera ethanolica</name>
    <dbReference type="NCBI Taxonomy" id="760260"/>
    <lineage>
        <taxon>Bacteria</taxon>
        <taxon>Pseudomonadati</taxon>
        <taxon>Lentisphaerota</taxon>
        <taxon>Oligosphaeria</taxon>
        <taxon>Oligosphaerales</taxon>
        <taxon>Oligosphaeraceae</taxon>
        <taxon>Oligosphaera</taxon>
    </lineage>
</organism>
<feature type="signal peptide" evidence="1">
    <location>
        <begin position="1"/>
        <end position="21"/>
    </location>
</feature>
<feature type="chain" id="PRO_5042126411" description="Right handed beta helix domain-containing protein" evidence="1">
    <location>
        <begin position="22"/>
        <end position="591"/>
    </location>
</feature>
<keyword evidence="3" id="KW-1185">Reference proteome</keyword>
<protein>
    <recommendedName>
        <fullName evidence="4">Right handed beta helix domain-containing protein</fullName>
    </recommendedName>
</protein>
<dbReference type="InterPro" id="IPR011050">
    <property type="entry name" value="Pectin_lyase_fold/virulence"/>
</dbReference>
<dbReference type="SUPFAM" id="SSF51126">
    <property type="entry name" value="Pectin lyase-like"/>
    <property type="match status" value="1"/>
</dbReference>
<dbReference type="AlphaFoldDB" id="A0AAE3VDR1"/>
<dbReference type="Proteomes" id="UP001238163">
    <property type="component" value="Unassembled WGS sequence"/>
</dbReference>
<evidence type="ECO:0000256" key="1">
    <source>
        <dbReference type="SAM" id="SignalP"/>
    </source>
</evidence>
<evidence type="ECO:0000313" key="2">
    <source>
        <dbReference type="EMBL" id="MDQ0288336.1"/>
    </source>
</evidence>
<accession>A0AAE3VDR1</accession>
<dbReference type="InterPro" id="IPR008979">
    <property type="entry name" value="Galactose-bd-like_sf"/>
</dbReference>
<evidence type="ECO:0000313" key="3">
    <source>
        <dbReference type="Proteomes" id="UP001238163"/>
    </source>
</evidence>
<dbReference type="PANTHER" id="PTHR36453:SF1">
    <property type="entry name" value="RIGHT HANDED BETA HELIX DOMAIN-CONTAINING PROTEIN"/>
    <property type="match status" value="1"/>
</dbReference>
<dbReference type="Gene3D" id="2.60.120.260">
    <property type="entry name" value="Galactose-binding domain-like"/>
    <property type="match status" value="1"/>
</dbReference>